<feature type="transmembrane region" description="Helical" evidence="1">
    <location>
        <begin position="211"/>
        <end position="227"/>
    </location>
</feature>
<keyword evidence="1" id="KW-0472">Membrane</keyword>
<accession>A0ABS9VIJ9</accession>
<feature type="transmembrane region" description="Helical" evidence="1">
    <location>
        <begin position="35"/>
        <end position="55"/>
    </location>
</feature>
<comment type="caution">
    <text evidence="3">The sequence shown here is derived from an EMBL/GenBank/DDBJ whole genome shotgun (WGS) entry which is preliminary data.</text>
</comment>
<evidence type="ECO:0000259" key="2">
    <source>
        <dbReference type="Pfam" id="PF01757"/>
    </source>
</evidence>
<name>A0ABS9VIJ9_9SPHN</name>
<dbReference type="InterPro" id="IPR002656">
    <property type="entry name" value="Acyl_transf_3_dom"/>
</dbReference>
<keyword evidence="3" id="KW-0808">Transferase</keyword>
<feature type="transmembrane region" description="Helical" evidence="1">
    <location>
        <begin position="284"/>
        <end position="301"/>
    </location>
</feature>
<keyword evidence="1" id="KW-0812">Transmembrane</keyword>
<evidence type="ECO:0000256" key="1">
    <source>
        <dbReference type="SAM" id="Phobius"/>
    </source>
</evidence>
<evidence type="ECO:0000313" key="3">
    <source>
        <dbReference type="EMBL" id="MCH8614780.1"/>
    </source>
</evidence>
<feature type="transmembrane region" description="Helical" evidence="1">
    <location>
        <begin position="179"/>
        <end position="199"/>
    </location>
</feature>
<keyword evidence="1" id="KW-1133">Transmembrane helix</keyword>
<dbReference type="GO" id="GO:0016746">
    <property type="term" value="F:acyltransferase activity"/>
    <property type="evidence" value="ECO:0007669"/>
    <property type="project" value="UniProtKB-KW"/>
</dbReference>
<dbReference type="RefSeq" id="WP_241445363.1">
    <property type="nucleotide sequence ID" value="NZ_JAKZHW010000001.1"/>
</dbReference>
<feature type="transmembrane region" description="Helical" evidence="1">
    <location>
        <begin position="12"/>
        <end position="29"/>
    </location>
</feature>
<dbReference type="InterPro" id="IPR050879">
    <property type="entry name" value="Acyltransferase_3"/>
</dbReference>
<keyword evidence="4" id="KW-1185">Reference proteome</keyword>
<gene>
    <name evidence="3" type="ORF">LZ016_01480</name>
</gene>
<reference evidence="3 4" key="1">
    <citation type="submission" date="2022-03" db="EMBL/GenBank/DDBJ databases">
        <authorList>
            <person name="Jo J.-H."/>
            <person name="Im W.-T."/>
        </authorList>
    </citation>
    <scope>NUCLEOTIDE SEQUENCE [LARGE SCALE GENOMIC DNA]</scope>
    <source>
        <strain evidence="3 4">SM33</strain>
    </source>
</reference>
<evidence type="ECO:0000313" key="4">
    <source>
        <dbReference type="Proteomes" id="UP001203058"/>
    </source>
</evidence>
<proteinExistence type="predicted"/>
<dbReference type="Pfam" id="PF01757">
    <property type="entry name" value="Acyl_transf_3"/>
    <property type="match status" value="1"/>
</dbReference>
<feature type="domain" description="Acyltransferase 3" evidence="2">
    <location>
        <begin position="5"/>
        <end position="298"/>
    </location>
</feature>
<feature type="transmembrane region" description="Helical" evidence="1">
    <location>
        <begin position="105"/>
        <end position="131"/>
    </location>
</feature>
<organism evidence="3 4">
    <name type="scientific">Sphingomonas telluris</name>
    <dbReference type="NCBI Taxonomy" id="2907998"/>
    <lineage>
        <taxon>Bacteria</taxon>
        <taxon>Pseudomonadati</taxon>
        <taxon>Pseudomonadota</taxon>
        <taxon>Alphaproteobacteria</taxon>
        <taxon>Sphingomonadales</taxon>
        <taxon>Sphingomonadaceae</taxon>
        <taxon>Sphingomonas</taxon>
    </lineage>
</organism>
<keyword evidence="3" id="KW-0012">Acyltransferase</keyword>
<dbReference type="EMBL" id="JAKZHW010000001">
    <property type="protein sequence ID" value="MCH8614780.1"/>
    <property type="molecule type" value="Genomic_DNA"/>
</dbReference>
<sequence>MPRLYGLDALRGVAALSVAIYHFAVLFGWKDPPLQPTLAVDLFFVLSGFVLTRTYEQRLHAELTVPDFIVLRYRRLFAPMAIGSTLGLVWASLESGLTTDLVFAYALILGFMPSLWMGSIFLLNLPVWSLFGEITSNVLHGVLFARLSTIGLFGLWFGITAQYCTSFLMAPVHWGPHLGFILPLIVREIGNYLLGILMFRMYAEKPLFNRPYLAIGAFVVLLYVAWLSPFLEILSMLAAAALIRATLSLGPARWSVWLGAISYPLYATHWPIGLLAKMYGFDPFTTFAFALLVAALITVYFEGTSKRSTRRVQSRKADTAGQLA</sequence>
<feature type="transmembrane region" description="Helical" evidence="1">
    <location>
        <begin position="138"/>
        <end position="159"/>
    </location>
</feature>
<protein>
    <submittedName>
        <fullName evidence="3">Acyltransferase</fullName>
    </submittedName>
</protein>
<dbReference type="PANTHER" id="PTHR23028">
    <property type="entry name" value="ACETYLTRANSFERASE"/>
    <property type="match status" value="1"/>
</dbReference>
<feature type="transmembrane region" description="Helical" evidence="1">
    <location>
        <begin position="76"/>
        <end position="93"/>
    </location>
</feature>
<dbReference type="Proteomes" id="UP001203058">
    <property type="component" value="Unassembled WGS sequence"/>
</dbReference>